<feature type="region of interest" description="Disordered" evidence="1">
    <location>
        <begin position="1"/>
        <end position="36"/>
    </location>
</feature>
<proteinExistence type="predicted"/>
<dbReference type="OrthoDB" id="1747832at2759"/>
<evidence type="ECO:0000256" key="1">
    <source>
        <dbReference type="SAM" id="MobiDB-lite"/>
    </source>
</evidence>
<evidence type="ECO:0000313" key="3">
    <source>
        <dbReference type="Proteomes" id="UP000818029"/>
    </source>
</evidence>
<keyword evidence="3" id="KW-1185">Reference proteome</keyword>
<reference evidence="4" key="2">
    <citation type="submission" date="2025-08" db="UniProtKB">
        <authorList>
            <consortium name="RefSeq"/>
        </authorList>
    </citation>
    <scope>IDENTIFICATION</scope>
</reference>
<accession>A0A1U8IK49</accession>
<feature type="compositionally biased region" description="Basic and acidic residues" evidence="1">
    <location>
        <begin position="264"/>
        <end position="278"/>
    </location>
</feature>
<organism evidence="3 4">
    <name type="scientific">Gossypium hirsutum</name>
    <name type="common">Upland cotton</name>
    <name type="synonym">Gossypium mexicanum</name>
    <dbReference type="NCBI Taxonomy" id="3635"/>
    <lineage>
        <taxon>Eukaryota</taxon>
        <taxon>Viridiplantae</taxon>
        <taxon>Streptophyta</taxon>
        <taxon>Embryophyta</taxon>
        <taxon>Tracheophyta</taxon>
        <taxon>Spermatophyta</taxon>
        <taxon>Magnoliopsida</taxon>
        <taxon>eudicotyledons</taxon>
        <taxon>Gunneridae</taxon>
        <taxon>Pentapetalae</taxon>
        <taxon>rosids</taxon>
        <taxon>malvids</taxon>
        <taxon>Malvales</taxon>
        <taxon>Malvaceae</taxon>
        <taxon>Malvoideae</taxon>
        <taxon>Gossypium</taxon>
    </lineage>
</organism>
<dbReference type="RefSeq" id="XP_016676239.1">
    <property type="nucleotide sequence ID" value="XM_016820750.1"/>
</dbReference>
<feature type="compositionally biased region" description="Polar residues" evidence="1">
    <location>
        <begin position="7"/>
        <end position="29"/>
    </location>
</feature>
<dbReference type="PANTHER" id="PTHR32108:SF5">
    <property type="entry name" value="DYNACTIN SUBUNIT 1-LIKE"/>
    <property type="match status" value="1"/>
</dbReference>
<dbReference type="Pfam" id="PF03732">
    <property type="entry name" value="Retrotrans_gag"/>
    <property type="match status" value="1"/>
</dbReference>
<name>A0A1U8IK49_GOSHI</name>
<dbReference type="InterPro" id="IPR021109">
    <property type="entry name" value="Peptidase_aspartic_dom_sf"/>
</dbReference>
<dbReference type="GeneID" id="107895478"/>
<evidence type="ECO:0000313" key="4">
    <source>
        <dbReference type="RefSeq" id="XP_016676239.1"/>
    </source>
</evidence>
<dbReference type="InterPro" id="IPR005162">
    <property type="entry name" value="Retrotrans_gag_dom"/>
</dbReference>
<dbReference type="PaxDb" id="3635-A0A1U8IK49"/>
<gene>
    <name evidence="4" type="primary">LOC107895478</name>
</gene>
<dbReference type="Proteomes" id="UP000818029">
    <property type="component" value="Chromosome A10"/>
</dbReference>
<feature type="region of interest" description="Disordered" evidence="1">
    <location>
        <begin position="524"/>
        <end position="579"/>
    </location>
</feature>
<evidence type="ECO:0000259" key="2">
    <source>
        <dbReference type="Pfam" id="PF03732"/>
    </source>
</evidence>
<protein>
    <recommendedName>
        <fullName evidence="2">Retrotransposon gag domain-containing protein</fullName>
    </recommendedName>
</protein>
<reference evidence="3" key="1">
    <citation type="journal article" date="2020" name="Nat. Genet.">
        <title>Genomic diversifications of five Gossypium allopolyploid species and their impact on cotton improvement.</title>
        <authorList>
            <person name="Chen Z.J."/>
            <person name="Sreedasyam A."/>
            <person name="Ando A."/>
            <person name="Song Q."/>
            <person name="De Santiago L.M."/>
            <person name="Hulse-Kemp A.M."/>
            <person name="Ding M."/>
            <person name="Ye W."/>
            <person name="Kirkbride R.C."/>
            <person name="Jenkins J."/>
            <person name="Plott C."/>
            <person name="Lovell J."/>
            <person name="Lin Y.M."/>
            <person name="Vaughn R."/>
            <person name="Liu B."/>
            <person name="Simpson S."/>
            <person name="Scheffler B.E."/>
            <person name="Wen L."/>
            <person name="Saski C.A."/>
            <person name="Grover C.E."/>
            <person name="Hu G."/>
            <person name="Conover J.L."/>
            <person name="Carlson J.W."/>
            <person name="Shu S."/>
            <person name="Boston L.B."/>
            <person name="Williams M."/>
            <person name="Peterson D.G."/>
            <person name="McGee K."/>
            <person name="Jones D.C."/>
            <person name="Wendel J.F."/>
            <person name="Stelly D.M."/>
            <person name="Grimwood J."/>
            <person name="Schmutz J."/>
        </authorList>
    </citation>
    <scope>NUCLEOTIDE SEQUENCE [LARGE SCALE GENOMIC DNA]</scope>
    <source>
        <strain evidence="3">cv. TM-1</strain>
    </source>
</reference>
<feature type="domain" description="Retrotransposon gag" evidence="2">
    <location>
        <begin position="140"/>
        <end position="223"/>
    </location>
</feature>
<dbReference type="AlphaFoldDB" id="A0A1U8IK49"/>
<dbReference type="PANTHER" id="PTHR32108">
    <property type="entry name" value="DNA-DIRECTED RNA POLYMERASE SUBUNIT ALPHA"/>
    <property type="match status" value="1"/>
</dbReference>
<dbReference type="CDD" id="cd00303">
    <property type="entry name" value="retropepsin_like"/>
    <property type="match status" value="1"/>
</dbReference>
<dbReference type="KEGG" id="ghi:107895478"/>
<sequence>MVPITIRPQQYQANASTPMNIPIGSSSKPGDNPANPFVSDLDDVAEIEKEKVDLAKQLDDRCKWLEEKFKAMETADYRGGIDTKDLSLVPDLVLSPKFKTPEFEKYNGTRCPEAHITMFCRRMTGYVNNNQLLIYYFQDSLIGSAAKWYNQLSRAQIGSWKDLAQAFIKQYGHMTDITPDRITLQNMEKKSSESFRQYAQRWREMSMQVQPSLLEKETTMFFINTLKAPFINHMLRSATKSFSDIVMSGEMIENAVRCGKIEAGESAKRSAPRRKENEVNNVSAYHKGYSKPDTVSQLRAVTTSHQGSASQDSNPRPNTERVQFMPIPMTYRELYQNLFDAHVVSPFYLKPMQPLFSKWYDTNAQCEYHAGIARHTIENYTAFKKLVKRFIKMGIVKFDDPTKPTVTGNPLPSHSENGVNAIVESGGMRTKMDVSERLIENKEIEFFEYTEGQKGEDVCTSEQWPINNVHGVSHPVVIISRPRVNEVGVPITPKVIIQKLVAFPYKDSKRVSWNHNCNVTIPGEENPVGTSEKGQGEGFYTCSGRRYTPNTKAEPAKGKSVVVEQEKEKTTRPESPVNEPITEKEAKEFLKFLKHSKYSVVEQLHKQPARISILALLLSLETHRSALMKVLNETYVADDISVNKLGRLVNNISADNFIFFNDDEIPPGGMGSTKALHITTCCKGYTLPGVLIDNGSALNVMPLSTLNRLPVDNSHMKTCQNVVRAFDGTERIAMGRIEIPLLIGPNTYEVDFLVMDIKPSYNCLLGRPWIHSAGAVPLSLHQKLKLVTEGRLVTINAEEDIIASVTSDAPYVGTNGETIECSFRSLEFVNATFIIEGNKIPMLKISKTTRMGLRLTVGKGALPGRGLGRYLQGRIDVPVLREKRDCFGLGFKPDAKQKKKELEKRQ</sequence>
<dbReference type="Gene3D" id="2.40.70.10">
    <property type="entry name" value="Acid Proteases"/>
    <property type="match status" value="1"/>
</dbReference>
<feature type="region of interest" description="Disordered" evidence="1">
    <location>
        <begin position="264"/>
        <end position="286"/>
    </location>
</feature>